<dbReference type="InterPro" id="IPR000217">
    <property type="entry name" value="Tubulin"/>
</dbReference>
<keyword evidence="5 9" id="KW-0493">Microtubule</keyword>
<dbReference type="InterPro" id="IPR018316">
    <property type="entry name" value="Tubulin/FtsZ_2-layer-sand-dom"/>
</dbReference>
<dbReference type="SUPFAM" id="SSF55307">
    <property type="entry name" value="Tubulin C-terminal domain-like"/>
    <property type="match status" value="1"/>
</dbReference>
<keyword evidence="13" id="KW-1185">Reference proteome</keyword>
<dbReference type="PRINTS" id="PR01161">
    <property type="entry name" value="TUBULIN"/>
</dbReference>
<dbReference type="InterPro" id="IPR017975">
    <property type="entry name" value="Tubulin_CS"/>
</dbReference>
<evidence type="ECO:0000256" key="1">
    <source>
        <dbReference type="ARBA" id="ARBA00004267"/>
    </source>
</evidence>
<dbReference type="Proteomes" id="UP000422736">
    <property type="component" value="Chromosome 7"/>
</dbReference>
<dbReference type="InterPro" id="IPR008280">
    <property type="entry name" value="Tub_FtsZ_C"/>
</dbReference>
<dbReference type="Gene3D" id="1.10.287.600">
    <property type="entry name" value="Helix hairpin bin"/>
    <property type="match status" value="1"/>
</dbReference>
<comment type="function">
    <text evidence="9">Tubulin is the major constituent of microtubules, protein filaments consisting of alpha- and beta-tubulin heterodimers. Gamma-tubulin is a key component of the gamma-tubulin ring complex (gTuRC) which mediates microtubule nucleation. The gTuRC regulates the minus-end nucleation of alpha-beta tubulin heterodimers that grow into microtubule protafilaments, a critical step in centrosome duplication and spindle formation.</text>
</comment>
<evidence type="ECO:0000256" key="4">
    <source>
        <dbReference type="ARBA" id="ARBA00022490"/>
    </source>
</evidence>
<protein>
    <recommendedName>
        <fullName evidence="3 9">Tubulin gamma chain</fullName>
    </recommendedName>
</protein>
<evidence type="ECO:0000256" key="2">
    <source>
        <dbReference type="ARBA" id="ARBA00009636"/>
    </source>
</evidence>
<accession>A0ABX6F0U1</accession>
<dbReference type="InterPro" id="IPR036525">
    <property type="entry name" value="Tubulin/FtsZ_GTPase_sf"/>
</dbReference>
<gene>
    <name evidence="12" type="primary">TUB4</name>
    <name evidence="12" type="ORF">FIM1_4539</name>
</gene>
<sequence>MTGEIITLKVGQCGNQVGREFWSQLAKEHGIGKDGLSLVEESPTIIREDNPLTFFKQNDSNRYTPRALLFDLEPSIINDIRSNFPGFFNDRNVWVSQDNLGAGNTWSTGYDYGTENQDQFINMIDREIDATENFEGFQLIHSVAGGTGSGLGSNLLELLADSYHKKLVTTYSVFPSNESEVVVQPYNTMLTLRRLIEDSDASVVFDNNALSNITARVLRDSNISYAQSNQVISTVMSCITNSVRLPSYMFSSLPSIFSTIVPTPSMHFLVPSFSSFTTDFVPESKNIKRSTAYDVILDLFDHNNSMVTHSSDEPVYIAIYDLLQGYIQQSDITRAILKTQKRVQFAPWSKSSLHVNIGKKSSFNQSPNSDYVSGLMLSNSTAINSLLKKTCHSFDTIYNRGAFLHKFQNGRVFENGWDEFKESREVVQSVIEEYAYAAQDSYVDDILLDDNVLMGNDDASMNIQDDDNII</sequence>
<comment type="similarity">
    <text evidence="2 9">Belongs to the tubulin family.</text>
</comment>
<dbReference type="InterPro" id="IPR023123">
    <property type="entry name" value="Tubulin_C"/>
</dbReference>
<keyword evidence="8" id="KW-0206">Cytoskeleton</keyword>
<dbReference type="CDD" id="cd02188">
    <property type="entry name" value="gamma_tubulin"/>
    <property type="match status" value="1"/>
</dbReference>
<evidence type="ECO:0000256" key="7">
    <source>
        <dbReference type="ARBA" id="ARBA00023134"/>
    </source>
</evidence>
<dbReference type="InterPro" id="IPR003008">
    <property type="entry name" value="Tubulin_FtsZ_GTPase"/>
</dbReference>
<evidence type="ECO:0000256" key="9">
    <source>
        <dbReference type="RuleBase" id="RU000352"/>
    </source>
</evidence>
<keyword evidence="7 9" id="KW-0342">GTP-binding</keyword>
<feature type="domain" description="Tubulin/FtsZ GTPase" evidence="10">
    <location>
        <begin position="51"/>
        <end position="247"/>
    </location>
</feature>
<dbReference type="Gene3D" id="3.30.1330.20">
    <property type="entry name" value="Tubulin/FtsZ, C-terminal domain"/>
    <property type="match status" value="1"/>
</dbReference>
<feature type="domain" description="Tubulin/FtsZ 2-layer sandwich" evidence="11">
    <location>
        <begin position="249"/>
        <end position="392"/>
    </location>
</feature>
<comment type="subcellular location">
    <subcellularLocation>
        <location evidence="1">Cytoplasm</location>
        <location evidence="1">Cytoskeleton</location>
        <location evidence="1">Microtubule organizing center</location>
    </subcellularLocation>
</comment>
<name>A0ABX6F0U1_KLUMA</name>
<dbReference type="PROSITE" id="PS00227">
    <property type="entry name" value="TUBULIN"/>
    <property type="match status" value="1"/>
</dbReference>
<keyword evidence="4" id="KW-0963">Cytoplasm</keyword>
<evidence type="ECO:0000313" key="13">
    <source>
        <dbReference type="Proteomes" id="UP000422736"/>
    </source>
</evidence>
<evidence type="ECO:0000259" key="11">
    <source>
        <dbReference type="SMART" id="SM00865"/>
    </source>
</evidence>
<evidence type="ECO:0000256" key="8">
    <source>
        <dbReference type="ARBA" id="ARBA00023212"/>
    </source>
</evidence>
<dbReference type="Gene3D" id="3.40.50.1440">
    <property type="entry name" value="Tubulin/FtsZ, GTPase domain"/>
    <property type="match status" value="1"/>
</dbReference>
<evidence type="ECO:0000313" key="12">
    <source>
        <dbReference type="EMBL" id="QGN18215.1"/>
    </source>
</evidence>
<keyword evidence="6 9" id="KW-0547">Nucleotide-binding</keyword>
<dbReference type="InterPro" id="IPR037103">
    <property type="entry name" value="Tubulin/FtsZ-like_C"/>
</dbReference>
<proteinExistence type="inferred from homology"/>
<evidence type="ECO:0000256" key="6">
    <source>
        <dbReference type="ARBA" id="ARBA00022741"/>
    </source>
</evidence>
<dbReference type="EMBL" id="CP015061">
    <property type="protein sequence ID" value="QGN18215.1"/>
    <property type="molecule type" value="Genomic_DNA"/>
</dbReference>
<dbReference type="PANTHER" id="PTHR11588">
    <property type="entry name" value="TUBULIN"/>
    <property type="match status" value="1"/>
</dbReference>
<dbReference type="SMART" id="SM00864">
    <property type="entry name" value="Tubulin"/>
    <property type="match status" value="1"/>
</dbReference>
<evidence type="ECO:0000256" key="5">
    <source>
        <dbReference type="ARBA" id="ARBA00022701"/>
    </source>
</evidence>
<evidence type="ECO:0000256" key="3">
    <source>
        <dbReference type="ARBA" id="ARBA00018848"/>
    </source>
</evidence>
<dbReference type="SUPFAM" id="SSF52490">
    <property type="entry name" value="Tubulin nucleotide-binding domain-like"/>
    <property type="match status" value="1"/>
</dbReference>
<dbReference type="SMART" id="SM00865">
    <property type="entry name" value="Tubulin_C"/>
    <property type="match status" value="1"/>
</dbReference>
<dbReference type="Pfam" id="PF00091">
    <property type="entry name" value="Tubulin"/>
    <property type="match status" value="1"/>
</dbReference>
<reference evidence="12 13" key="1">
    <citation type="submission" date="2016-03" db="EMBL/GenBank/DDBJ databases">
        <title>How can Kluyveromyces marxianus grow so fast - potential evolutionary course in Saccharomyces Complex revealed by comparative genomics.</title>
        <authorList>
            <person name="Mo W."/>
            <person name="Lu W."/>
            <person name="Yang X."/>
            <person name="Qi J."/>
            <person name="Lv H."/>
        </authorList>
    </citation>
    <scope>NUCLEOTIDE SEQUENCE [LARGE SCALE GENOMIC DNA]</scope>
    <source>
        <strain evidence="12 13">FIM1</strain>
    </source>
</reference>
<evidence type="ECO:0000259" key="10">
    <source>
        <dbReference type="SMART" id="SM00864"/>
    </source>
</evidence>
<dbReference type="InterPro" id="IPR002454">
    <property type="entry name" value="Gamma_tubulin"/>
</dbReference>
<dbReference type="PRINTS" id="PR01164">
    <property type="entry name" value="GAMMATUBULIN"/>
</dbReference>
<organism evidence="12 13">
    <name type="scientific">Kluyveromyces marxianus</name>
    <name type="common">Yeast</name>
    <name type="synonym">Candida kefyr</name>
    <dbReference type="NCBI Taxonomy" id="4911"/>
    <lineage>
        <taxon>Eukaryota</taxon>
        <taxon>Fungi</taxon>
        <taxon>Dikarya</taxon>
        <taxon>Ascomycota</taxon>
        <taxon>Saccharomycotina</taxon>
        <taxon>Saccharomycetes</taxon>
        <taxon>Saccharomycetales</taxon>
        <taxon>Saccharomycetaceae</taxon>
        <taxon>Kluyveromyces</taxon>
    </lineage>
</organism>
<dbReference type="Pfam" id="PF03953">
    <property type="entry name" value="Tubulin_C"/>
    <property type="match status" value="1"/>
</dbReference>